<keyword evidence="3" id="KW-1185">Reference proteome</keyword>
<reference evidence="2" key="1">
    <citation type="submission" date="2023-04" db="EMBL/GenBank/DDBJ databases">
        <authorList>
            <consortium name="ELIXIR-Norway"/>
        </authorList>
    </citation>
    <scope>NUCLEOTIDE SEQUENCE [LARGE SCALE GENOMIC DNA]</scope>
</reference>
<proteinExistence type="predicted"/>
<accession>A0ABN8YQ74</accession>
<dbReference type="Proteomes" id="UP001176941">
    <property type="component" value="Chromosome 20"/>
</dbReference>
<feature type="compositionally biased region" description="Low complexity" evidence="1">
    <location>
        <begin position="93"/>
        <end position="106"/>
    </location>
</feature>
<protein>
    <submittedName>
        <fullName evidence="2">Uncharacterized protein</fullName>
    </submittedName>
</protein>
<feature type="region of interest" description="Disordered" evidence="1">
    <location>
        <begin position="166"/>
        <end position="213"/>
    </location>
</feature>
<gene>
    <name evidence="2" type="ORF">MRATA1EN1_LOCUS11008</name>
</gene>
<evidence type="ECO:0000313" key="2">
    <source>
        <dbReference type="EMBL" id="CAI9162046.1"/>
    </source>
</evidence>
<dbReference type="EMBL" id="OX459956">
    <property type="protein sequence ID" value="CAI9162046.1"/>
    <property type="molecule type" value="Genomic_DNA"/>
</dbReference>
<feature type="compositionally biased region" description="Gly residues" evidence="1">
    <location>
        <begin position="56"/>
        <end position="71"/>
    </location>
</feature>
<evidence type="ECO:0000256" key="1">
    <source>
        <dbReference type="SAM" id="MobiDB-lite"/>
    </source>
</evidence>
<evidence type="ECO:0000313" key="3">
    <source>
        <dbReference type="Proteomes" id="UP001176941"/>
    </source>
</evidence>
<sequence>MVTTLGPPGEVQIPPRPAAAAPLGSGPSPQLFKGGPALCPPPSPNSRSPFTPEAGAPGGSRPGGSSPGRGGFRPPALPPPLTSAGDQRAPDVRSAAAGRSGHGACCGRRREGRGRAAESPPPSAGEGRERSRRGGGGGARASCGPTLTLARRVGWVGGSRLTLGRGARAELAESPPNGPDPDRGPTPASGLEEGEGRPGLGAPRARLSRLKFP</sequence>
<feature type="region of interest" description="Disordered" evidence="1">
    <location>
        <begin position="1"/>
        <end position="148"/>
    </location>
</feature>
<name>A0ABN8YQ74_RANTA</name>
<feature type="compositionally biased region" description="Low complexity" evidence="1">
    <location>
        <begin position="18"/>
        <end position="29"/>
    </location>
</feature>
<organism evidence="2 3">
    <name type="scientific">Rangifer tarandus platyrhynchus</name>
    <name type="common">Svalbard reindeer</name>
    <dbReference type="NCBI Taxonomy" id="3082113"/>
    <lineage>
        <taxon>Eukaryota</taxon>
        <taxon>Metazoa</taxon>
        <taxon>Chordata</taxon>
        <taxon>Craniata</taxon>
        <taxon>Vertebrata</taxon>
        <taxon>Euteleostomi</taxon>
        <taxon>Mammalia</taxon>
        <taxon>Eutheria</taxon>
        <taxon>Laurasiatheria</taxon>
        <taxon>Artiodactyla</taxon>
        <taxon>Ruminantia</taxon>
        <taxon>Pecora</taxon>
        <taxon>Cervidae</taxon>
        <taxon>Odocoileinae</taxon>
        <taxon>Rangifer</taxon>
    </lineage>
</organism>